<dbReference type="KEGG" id="cme:CYME_CMK168C"/>
<dbReference type="OMA" id="NDRRCPP"/>
<dbReference type="EMBL" id="AP006493">
    <property type="protein sequence ID" value="BAM80538.1"/>
    <property type="molecule type" value="Genomic_DNA"/>
</dbReference>
<evidence type="ECO:0000256" key="1">
    <source>
        <dbReference type="SAM" id="MobiDB-lite"/>
    </source>
</evidence>
<name>M1VHU4_CYAM1</name>
<proteinExistence type="predicted"/>
<dbReference type="RefSeq" id="XP_005536574.1">
    <property type="nucleotide sequence ID" value="XM_005536517.1"/>
</dbReference>
<feature type="region of interest" description="Disordered" evidence="1">
    <location>
        <begin position="233"/>
        <end position="372"/>
    </location>
</feature>
<feature type="chain" id="PRO_5004018522" evidence="2">
    <location>
        <begin position="22"/>
        <end position="386"/>
    </location>
</feature>
<evidence type="ECO:0000256" key="2">
    <source>
        <dbReference type="SAM" id="SignalP"/>
    </source>
</evidence>
<keyword evidence="4" id="KW-1185">Reference proteome</keyword>
<dbReference type="STRING" id="280699.M1VHU4"/>
<accession>M1VHU4</accession>
<feature type="signal peptide" evidence="2">
    <location>
        <begin position="1"/>
        <end position="21"/>
    </location>
</feature>
<organism evidence="3 4">
    <name type="scientific">Cyanidioschyzon merolae (strain NIES-3377 / 10D)</name>
    <name type="common">Unicellular red alga</name>
    <dbReference type="NCBI Taxonomy" id="280699"/>
    <lineage>
        <taxon>Eukaryota</taxon>
        <taxon>Rhodophyta</taxon>
        <taxon>Bangiophyceae</taxon>
        <taxon>Cyanidiales</taxon>
        <taxon>Cyanidiaceae</taxon>
        <taxon>Cyanidioschyzon</taxon>
    </lineage>
</organism>
<feature type="compositionally biased region" description="Pro residues" evidence="1">
    <location>
        <begin position="248"/>
        <end position="349"/>
    </location>
</feature>
<reference evidence="3 4" key="1">
    <citation type="journal article" date="2004" name="Nature">
        <title>Genome sequence of the ultrasmall unicellular red alga Cyanidioschyzon merolae 10D.</title>
        <authorList>
            <person name="Matsuzaki M."/>
            <person name="Misumi O."/>
            <person name="Shin-i T."/>
            <person name="Maruyama S."/>
            <person name="Takahara M."/>
            <person name="Miyagishima S."/>
            <person name="Mori T."/>
            <person name="Nishida K."/>
            <person name="Yagisawa F."/>
            <person name="Nishida K."/>
            <person name="Yoshida Y."/>
            <person name="Nishimura Y."/>
            <person name="Nakao S."/>
            <person name="Kobayashi T."/>
            <person name="Momoyama Y."/>
            <person name="Higashiyama T."/>
            <person name="Minoda A."/>
            <person name="Sano M."/>
            <person name="Nomoto H."/>
            <person name="Oishi K."/>
            <person name="Hayashi H."/>
            <person name="Ohta F."/>
            <person name="Nishizaka S."/>
            <person name="Haga S."/>
            <person name="Miura S."/>
            <person name="Morishita T."/>
            <person name="Kabeya Y."/>
            <person name="Terasawa K."/>
            <person name="Suzuki Y."/>
            <person name="Ishii Y."/>
            <person name="Asakawa S."/>
            <person name="Takano H."/>
            <person name="Ohta N."/>
            <person name="Kuroiwa H."/>
            <person name="Tanaka K."/>
            <person name="Shimizu N."/>
            <person name="Sugano S."/>
            <person name="Sato N."/>
            <person name="Nozaki H."/>
            <person name="Ogasawara N."/>
            <person name="Kohara Y."/>
            <person name="Kuroiwa T."/>
        </authorList>
    </citation>
    <scope>NUCLEOTIDE SEQUENCE [LARGE SCALE GENOMIC DNA]</scope>
    <source>
        <strain evidence="3 4">10D</strain>
    </source>
</reference>
<dbReference type="OrthoDB" id="10690131at2759"/>
<protein>
    <submittedName>
        <fullName evidence="3">Uncharacterized protein</fullName>
    </submittedName>
</protein>
<dbReference type="Proteomes" id="UP000007014">
    <property type="component" value="Chromosome 11"/>
</dbReference>
<reference evidence="3 4" key="2">
    <citation type="journal article" date="2007" name="BMC Biol.">
        <title>A 100%-complete sequence reveals unusually simple genomic features in the hot-spring red alga Cyanidioschyzon merolae.</title>
        <authorList>
            <person name="Nozaki H."/>
            <person name="Takano H."/>
            <person name="Misumi O."/>
            <person name="Terasawa K."/>
            <person name="Matsuzaki M."/>
            <person name="Maruyama S."/>
            <person name="Nishida K."/>
            <person name="Yagisawa F."/>
            <person name="Yoshida Y."/>
            <person name="Fujiwara T."/>
            <person name="Takio S."/>
            <person name="Tamura K."/>
            <person name="Chung S.J."/>
            <person name="Nakamura S."/>
            <person name="Kuroiwa H."/>
            <person name="Tanaka K."/>
            <person name="Sato N."/>
            <person name="Kuroiwa T."/>
        </authorList>
    </citation>
    <scope>NUCLEOTIDE SEQUENCE [LARGE SCALE GENOMIC DNA]</scope>
    <source>
        <strain evidence="3 4">10D</strain>
    </source>
</reference>
<dbReference type="PRINTS" id="PR01217">
    <property type="entry name" value="PRICHEXTENSN"/>
</dbReference>
<evidence type="ECO:0000313" key="4">
    <source>
        <dbReference type="Proteomes" id="UP000007014"/>
    </source>
</evidence>
<dbReference type="eggNOG" id="KOG1216">
    <property type="taxonomic scope" value="Eukaryota"/>
</dbReference>
<sequence>MRSFVSVGIFWLLILLYLNSAVLTNGIQRETWSEVSPARNSLQRNLDYCQPLITIEDCRLEQVCIEEAVVKVCEKKVWICPASSNFENASPKEKYGLSKNARTEGYTNVRKGNVPVHAPNDCYQKCIYKNQTVCEMYALKNICRVCVESFTAEEKCSLVFGPQKDVSGKVPVSDRWIPSTPQKTTLGKVQGTVASKSPAQPACTIICKEVKRVCHQEVFSIQTPTQTPTIIIVKPTIPPTPTTTQIPTPMPPITIIPTPTPTLTPTTKPPTPTTKPPTPTTKPPTPTTKPPTPTTKPPTPTTKPPTPTTKPPTPTTKPPTPTTKPPTPTTKPPTPTTKPPTPTTKPPTPTTRHDNADYEAADTDYEAANADYEAANTDYGAANAND</sequence>
<gene>
    <name evidence="3" type="ORF">CYME_CMK168C</name>
</gene>
<keyword evidence="2" id="KW-0732">Signal</keyword>
<dbReference type="AlphaFoldDB" id="M1VHU4"/>
<dbReference type="HOGENOM" id="CLU_716414_0_0_1"/>
<dbReference type="GeneID" id="16994361"/>
<dbReference type="Gramene" id="CMK168CT">
    <property type="protein sequence ID" value="CMK168CT"/>
    <property type="gene ID" value="CMK168C"/>
</dbReference>
<evidence type="ECO:0000313" key="3">
    <source>
        <dbReference type="EMBL" id="BAM80538.1"/>
    </source>
</evidence>